<gene>
    <name evidence="11" type="ORF">NDI79_17030</name>
</gene>
<evidence type="ECO:0000256" key="3">
    <source>
        <dbReference type="ARBA" id="ARBA00034487"/>
    </source>
</evidence>
<keyword evidence="1" id="KW-0808">Transferase</keyword>
<keyword evidence="2" id="KW-0949">S-adenosyl-L-methionine</keyword>
<sequence length="292" mass="30160">MSDARNDGSADAAEATSGLDPDEQRRAVRERYARIAASDTASDTAAESDSDSSDCGEGGCCDADPDATDGADSTALGYTDDDVAAVADGADLGLGCGNPNALAALEPGETVLDLGSGAGFDCFLAAREVGESGRVVGVDMTPEMVEKARANARKNDATNVEFRLGEIEHLPVSDGAADVVVSNCVINLSPDKPRVFREAYRALRPGGRLAVSDVVLTASLPEGVRHDPDSVAACVAGASTVDDLDAMLADAGFEDVDISPKEESAEFIGEWDDSLPLEEYIVSATIEARKPA</sequence>
<dbReference type="Pfam" id="PF13847">
    <property type="entry name" value="Methyltransf_31"/>
    <property type="match status" value="1"/>
</dbReference>
<dbReference type="PANTHER" id="PTHR43675:SF8">
    <property type="entry name" value="ARSENITE METHYLTRANSFERASE"/>
    <property type="match status" value="1"/>
</dbReference>
<dbReference type="InterPro" id="IPR025714">
    <property type="entry name" value="Methyltranfer_dom"/>
</dbReference>
<evidence type="ECO:0000313" key="12">
    <source>
        <dbReference type="Proteomes" id="UP001254813"/>
    </source>
</evidence>
<dbReference type="Gene3D" id="3.40.50.150">
    <property type="entry name" value="Vaccinia Virus protein VP39"/>
    <property type="match status" value="1"/>
</dbReference>
<feature type="region of interest" description="Disordered" evidence="9">
    <location>
        <begin position="1"/>
        <end position="60"/>
    </location>
</feature>
<evidence type="ECO:0000256" key="8">
    <source>
        <dbReference type="ARBA" id="ARBA00048428"/>
    </source>
</evidence>
<comment type="catalytic activity">
    <reaction evidence="6">
        <text>arsenic triglutathione + [thioredoxin]-dithiol + S-adenosyl-L-methionine + 2 H2O = methylarsonous acid + [thioredoxin]-disulfide + 3 glutathione + S-adenosyl-L-homocysteine + H(+)</text>
        <dbReference type="Rhea" id="RHEA:69460"/>
        <dbReference type="Rhea" id="RHEA-COMP:10698"/>
        <dbReference type="Rhea" id="RHEA-COMP:10700"/>
        <dbReference type="ChEBI" id="CHEBI:15377"/>
        <dbReference type="ChEBI" id="CHEBI:15378"/>
        <dbReference type="ChEBI" id="CHEBI:17826"/>
        <dbReference type="ChEBI" id="CHEBI:29950"/>
        <dbReference type="ChEBI" id="CHEBI:50058"/>
        <dbReference type="ChEBI" id="CHEBI:57856"/>
        <dbReference type="ChEBI" id="CHEBI:57925"/>
        <dbReference type="ChEBI" id="CHEBI:59789"/>
        <dbReference type="ChEBI" id="CHEBI:183640"/>
        <dbReference type="EC" id="2.1.1.137"/>
    </reaction>
</comment>
<feature type="domain" description="Methyltransferase" evidence="10">
    <location>
        <begin position="106"/>
        <end position="252"/>
    </location>
</feature>
<dbReference type="GO" id="GO:0032259">
    <property type="term" value="P:methylation"/>
    <property type="evidence" value="ECO:0007669"/>
    <property type="project" value="UniProtKB-KW"/>
</dbReference>
<feature type="compositionally biased region" description="Low complexity" evidence="9">
    <location>
        <begin position="36"/>
        <end position="45"/>
    </location>
</feature>
<evidence type="ECO:0000256" key="1">
    <source>
        <dbReference type="ARBA" id="ARBA00022679"/>
    </source>
</evidence>
<evidence type="ECO:0000256" key="4">
    <source>
        <dbReference type="ARBA" id="ARBA00034521"/>
    </source>
</evidence>
<evidence type="ECO:0000313" key="11">
    <source>
        <dbReference type="EMBL" id="MDS0295879.1"/>
    </source>
</evidence>
<dbReference type="EMBL" id="JAMQOQ010000005">
    <property type="protein sequence ID" value="MDS0295879.1"/>
    <property type="molecule type" value="Genomic_DNA"/>
</dbReference>
<dbReference type="InterPro" id="IPR029063">
    <property type="entry name" value="SAM-dependent_MTases_sf"/>
</dbReference>
<accession>A0ABU2G6F1</accession>
<evidence type="ECO:0000256" key="9">
    <source>
        <dbReference type="SAM" id="MobiDB-lite"/>
    </source>
</evidence>
<keyword evidence="12" id="KW-1185">Reference proteome</keyword>
<dbReference type="InterPro" id="IPR026669">
    <property type="entry name" value="Arsenite_MeTrfase-like"/>
</dbReference>
<reference evidence="11 12" key="1">
    <citation type="submission" date="2022-06" db="EMBL/GenBank/DDBJ databases">
        <title>Halogeometricum sp. a new haloarchaeum isolate from saline soil.</title>
        <authorList>
            <person name="Strakova D."/>
            <person name="Galisteo C."/>
            <person name="Sanchez-Porro C."/>
            <person name="Ventosa A."/>
        </authorList>
    </citation>
    <scope>NUCLEOTIDE SEQUENCE [LARGE SCALE GENOMIC DNA]</scope>
    <source>
        <strain evidence="12">S3BR25-2</strain>
    </source>
</reference>
<feature type="compositionally biased region" description="Basic and acidic residues" evidence="9">
    <location>
        <begin position="22"/>
        <end position="33"/>
    </location>
</feature>
<comment type="catalytic activity">
    <reaction evidence="8">
        <text>arsenic triglutathione + 3 [thioredoxin]-dithiol + 3 S-adenosyl-L-methionine = trimethylarsine + 3 [thioredoxin]-disulfide + 3 glutathione + 3 S-adenosyl-L-homocysteine + 3 H(+)</text>
        <dbReference type="Rhea" id="RHEA:69432"/>
        <dbReference type="Rhea" id="RHEA-COMP:10698"/>
        <dbReference type="Rhea" id="RHEA-COMP:10700"/>
        <dbReference type="ChEBI" id="CHEBI:15378"/>
        <dbReference type="ChEBI" id="CHEBI:27130"/>
        <dbReference type="ChEBI" id="CHEBI:29950"/>
        <dbReference type="ChEBI" id="CHEBI:50058"/>
        <dbReference type="ChEBI" id="CHEBI:57856"/>
        <dbReference type="ChEBI" id="CHEBI:57925"/>
        <dbReference type="ChEBI" id="CHEBI:59789"/>
        <dbReference type="ChEBI" id="CHEBI:183640"/>
        <dbReference type="EC" id="2.1.1.137"/>
    </reaction>
</comment>
<dbReference type="PANTHER" id="PTHR43675">
    <property type="entry name" value="ARSENITE METHYLTRANSFERASE"/>
    <property type="match status" value="1"/>
</dbReference>
<organism evidence="11 12">
    <name type="scientific">Halogeometricum luteum</name>
    <dbReference type="NCBI Taxonomy" id="2950537"/>
    <lineage>
        <taxon>Archaea</taxon>
        <taxon>Methanobacteriati</taxon>
        <taxon>Methanobacteriota</taxon>
        <taxon>Stenosarchaea group</taxon>
        <taxon>Halobacteria</taxon>
        <taxon>Halobacteriales</taxon>
        <taxon>Haloferacaceae</taxon>
        <taxon>Halogeometricum</taxon>
    </lineage>
</organism>
<comment type="caution">
    <text evidence="11">The sequence shown here is derived from an EMBL/GenBank/DDBJ whole genome shotgun (WGS) entry which is preliminary data.</text>
</comment>
<dbReference type="CDD" id="cd02440">
    <property type="entry name" value="AdoMet_MTases"/>
    <property type="match status" value="1"/>
</dbReference>
<dbReference type="NCBIfam" id="NF008823">
    <property type="entry name" value="PRK11873.1"/>
    <property type="match status" value="1"/>
</dbReference>
<dbReference type="SUPFAM" id="SSF53335">
    <property type="entry name" value="S-adenosyl-L-methionine-dependent methyltransferases"/>
    <property type="match status" value="1"/>
</dbReference>
<evidence type="ECO:0000256" key="6">
    <source>
        <dbReference type="ARBA" id="ARBA00047941"/>
    </source>
</evidence>
<proteinExistence type="inferred from homology"/>
<dbReference type="Proteomes" id="UP001254813">
    <property type="component" value="Unassembled WGS sequence"/>
</dbReference>
<evidence type="ECO:0000256" key="5">
    <source>
        <dbReference type="ARBA" id="ARBA00034545"/>
    </source>
</evidence>
<dbReference type="RefSeq" id="WP_310929849.1">
    <property type="nucleotide sequence ID" value="NZ_JAMQOQ010000005.1"/>
</dbReference>
<protein>
    <recommendedName>
        <fullName evidence="5">Arsenite methyltransferase</fullName>
        <ecNumber evidence="4">2.1.1.137</ecNumber>
    </recommendedName>
</protein>
<dbReference type="EC" id="2.1.1.137" evidence="4"/>
<evidence type="ECO:0000256" key="7">
    <source>
        <dbReference type="ARBA" id="ARBA00047943"/>
    </source>
</evidence>
<keyword evidence="11" id="KW-0489">Methyltransferase</keyword>
<dbReference type="GO" id="GO:0008168">
    <property type="term" value="F:methyltransferase activity"/>
    <property type="evidence" value="ECO:0007669"/>
    <property type="project" value="UniProtKB-KW"/>
</dbReference>
<name>A0ABU2G6F1_9EURY</name>
<comment type="similarity">
    <text evidence="3">Belongs to the methyltransferase superfamily. Arsenite methyltransferase family.</text>
</comment>
<evidence type="ECO:0000259" key="10">
    <source>
        <dbReference type="Pfam" id="PF13847"/>
    </source>
</evidence>
<evidence type="ECO:0000256" key="2">
    <source>
        <dbReference type="ARBA" id="ARBA00022691"/>
    </source>
</evidence>
<comment type="catalytic activity">
    <reaction evidence="7">
        <text>arsenic triglutathione + 2 [thioredoxin]-dithiol + 2 S-adenosyl-L-methionine + H2O = dimethylarsinous acid + 2 [thioredoxin]-disulfide + 3 glutathione + 2 S-adenosyl-L-homocysteine + 2 H(+)</text>
        <dbReference type="Rhea" id="RHEA:69464"/>
        <dbReference type="Rhea" id="RHEA-COMP:10698"/>
        <dbReference type="Rhea" id="RHEA-COMP:10700"/>
        <dbReference type="ChEBI" id="CHEBI:15377"/>
        <dbReference type="ChEBI" id="CHEBI:15378"/>
        <dbReference type="ChEBI" id="CHEBI:23808"/>
        <dbReference type="ChEBI" id="CHEBI:29950"/>
        <dbReference type="ChEBI" id="CHEBI:50058"/>
        <dbReference type="ChEBI" id="CHEBI:57856"/>
        <dbReference type="ChEBI" id="CHEBI:57925"/>
        <dbReference type="ChEBI" id="CHEBI:59789"/>
        <dbReference type="ChEBI" id="CHEBI:183640"/>
        <dbReference type="EC" id="2.1.1.137"/>
    </reaction>
</comment>